<dbReference type="InterPro" id="IPR017087">
    <property type="entry name" value="UCP037004"/>
</dbReference>
<dbReference type="PANTHER" id="PTHR30087:SF0">
    <property type="entry name" value="INNER MEMBRANE PROTEIN"/>
    <property type="match status" value="1"/>
</dbReference>
<dbReference type="Pfam" id="PF08349">
    <property type="entry name" value="DUF1722"/>
    <property type="match status" value="1"/>
</dbReference>
<evidence type="ECO:0000313" key="2">
    <source>
        <dbReference type="EMBL" id="SHH31044.1"/>
    </source>
</evidence>
<dbReference type="AlphaFoldDB" id="A0A1M5RXY7"/>
<dbReference type="Pfam" id="PF04463">
    <property type="entry name" value="2-thiour_desulf"/>
    <property type="match status" value="1"/>
</dbReference>
<gene>
    <name evidence="2" type="ORF">SAMN02745124_00053</name>
</gene>
<keyword evidence="3" id="KW-1185">Reference proteome</keyword>
<dbReference type="OrthoDB" id="495783at2"/>
<dbReference type="STRING" id="1121409.SAMN02745124_00053"/>
<dbReference type="PANTHER" id="PTHR30087">
    <property type="entry name" value="INNER MEMBRANE PROTEIN"/>
    <property type="match status" value="1"/>
</dbReference>
<dbReference type="EMBL" id="FQXS01000001">
    <property type="protein sequence ID" value="SHH31044.1"/>
    <property type="molecule type" value="Genomic_DNA"/>
</dbReference>
<feature type="domain" description="DUF1722" evidence="1">
    <location>
        <begin position="194"/>
        <end position="310"/>
    </location>
</feature>
<evidence type="ECO:0000313" key="3">
    <source>
        <dbReference type="Proteomes" id="UP000184139"/>
    </source>
</evidence>
<dbReference type="RefSeq" id="WP_073372833.1">
    <property type="nucleotide sequence ID" value="NZ_FQXS01000001.1"/>
</dbReference>
<organism evidence="2 3">
    <name type="scientific">Desulfofustis glycolicus DSM 9705</name>
    <dbReference type="NCBI Taxonomy" id="1121409"/>
    <lineage>
        <taxon>Bacteria</taxon>
        <taxon>Pseudomonadati</taxon>
        <taxon>Thermodesulfobacteriota</taxon>
        <taxon>Desulfobulbia</taxon>
        <taxon>Desulfobulbales</taxon>
        <taxon>Desulfocapsaceae</taxon>
        <taxon>Desulfofustis</taxon>
    </lineage>
</organism>
<evidence type="ECO:0000259" key="1">
    <source>
        <dbReference type="Pfam" id="PF08349"/>
    </source>
</evidence>
<dbReference type="PIRSF" id="PIRSF037004">
    <property type="entry name" value="UCP037004"/>
    <property type="match status" value="1"/>
</dbReference>
<accession>A0A1M5RXY7</accession>
<dbReference type="InterPro" id="IPR013560">
    <property type="entry name" value="DUF1722"/>
</dbReference>
<dbReference type="Proteomes" id="UP000184139">
    <property type="component" value="Unassembled WGS sequence"/>
</dbReference>
<reference evidence="2 3" key="1">
    <citation type="submission" date="2016-11" db="EMBL/GenBank/DDBJ databases">
        <authorList>
            <person name="Jaros S."/>
            <person name="Januszkiewicz K."/>
            <person name="Wedrychowicz H."/>
        </authorList>
    </citation>
    <scope>NUCLEOTIDE SEQUENCE [LARGE SCALE GENOMIC DNA]</scope>
    <source>
        <strain evidence="2 3">DSM 9705</strain>
    </source>
</reference>
<proteinExistence type="predicted"/>
<protein>
    <submittedName>
        <fullName evidence="2">Uncharacterized conserved protein YbgA, DUF1722 family</fullName>
    </submittedName>
</protein>
<sequence>MESETDETIRIGVSSCLVGNEVRYDGGHKRDRYITDILGRFFTFVPVCPEVECGLPVPREAMRLVGDPTAPRLVTVRSGADMTDRMTRWAAERVRELANEELCGFIFKSKSPSSGMERVKVYDANGVPRSAGVGLFARAFIDHFNWLPVEEEGRLHDLVLRENFIESVFVYRRWRTACEQATAAVLVAFHTSHKLLLRSHSEQHYRELGRLVARAGSSEPRSLFAAYQELLMAAMKLKPTVKKHCNVMMHMMGYFKKLLSGDEKQELLEIIDQFRANHVPLIVPLTLFNHYIRKYDEPYLQNQWYLNPHPIELKLRNHA</sequence>
<dbReference type="InterPro" id="IPR007553">
    <property type="entry name" value="2-thiour_desulf"/>
</dbReference>
<name>A0A1M5RXY7_9BACT</name>